<evidence type="ECO:0000313" key="1">
    <source>
        <dbReference type="EMBL" id="JAI01254.1"/>
    </source>
</evidence>
<reference evidence="1" key="2">
    <citation type="journal article" date="2015" name="Fish Shellfish Immunol.">
        <title>Early steps in the European eel (Anguilla anguilla)-Vibrio vulnificus interaction in the gills: Role of the RtxA13 toxin.</title>
        <authorList>
            <person name="Callol A."/>
            <person name="Pajuelo D."/>
            <person name="Ebbesson L."/>
            <person name="Teles M."/>
            <person name="MacKenzie S."/>
            <person name="Amaro C."/>
        </authorList>
    </citation>
    <scope>NUCLEOTIDE SEQUENCE</scope>
</reference>
<sequence length="94" mass="10883">MLQLSFEDDFSVTSNQVTQPYGLSCTCRIIFGDTIFFSWMHIVLKRSQRVMAIWPKLKAVNFQHFSMVLKFHTILHAFNFKMGSTDLCMLPAST</sequence>
<organism evidence="1">
    <name type="scientific">Anguilla anguilla</name>
    <name type="common">European freshwater eel</name>
    <name type="synonym">Muraena anguilla</name>
    <dbReference type="NCBI Taxonomy" id="7936"/>
    <lineage>
        <taxon>Eukaryota</taxon>
        <taxon>Metazoa</taxon>
        <taxon>Chordata</taxon>
        <taxon>Craniata</taxon>
        <taxon>Vertebrata</taxon>
        <taxon>Euteleostomi</taxon>
        <taxon>Actinopterygii</taxon>
        <taxon>Neopterygii</taxon>
        <taxon>Teleostei</taxon>
        <taxon>Anguilliformes</taxon>
        <taxon>Anguillidae</taxon>
        <taxon>Anguilla</taxon>
    </lineage>
</organism>
<protein>
    <submittedName>
        <fullName evidence="1">Uncharacterized protein</fullName>
    </submittedName>
</protein>
<reference evidence="1" key="1">
    <citation type="submission" date="2014-11" db="EMBL/GenBank/DDBJ databases">
        <authorList>
            <person name="Amaro Gonzalez C."/>
        </authorList>
    </citation>
    <scope>NUCLEOTIDE SEQUENCE</scope>
</reference>
<name>A0A0E9XHU4_ANGAN</name>
<proteinExistence type="predicted"/>
<accession>A0A0E9XHU4</accession>
<dbReference type="AlphaFoldDB" id="A0A0E9XHU4"/>
<dbReference type="EMBL" id="GBXM01007324">
    <property type="protein sequence ID" value="JAI01254.1"/>
    <property type="molecule type" value="Transcribed_RNA"/>
</dbReference>